<accession>A0A4Q5LZ96</accession>
<organism evidence="2 3">
    <name type="scientific">Emticicia agri</name>
    <dbReference type="NCBI Taxonomy" id="2492393"/>
    <lineage>
        <taxon>Bacteria</taxon>
        <taxon>Pseudomonadati</taxon>
        <taxon>Bacteroidota</taxon>
        <taxon>Cytophagia</taxon>
        <taxon>Cytophagales</taxon>
        <taxon>Leadbetterellaceae</taxon>
        <taxon>Emticicia</taxon>
    </lineage>
</organism>
<evidence type="ECO:0000313" key="2">
    <source>
        <dbReference type="EMBL" id="RYU95184.1"/>
    </source>
</evidence>
<dbReference type="RefSeq" id="WP_130021433.1">
    <property type="nucleotide sequence ID" value="NZ_SEWF01000017.1"/>
</dbReference>
<reference evidence="2 3" key="1">
    <citation type="submission" date="2019-02" db="EMBL/GenBank/DDBJ databases">
        <title>Bacterial novel species Emticicia sp. 17J42-9 isolated from soil.</title>
        <authorList>
            <person name="Jung H.-Y."/>
        </authorList>
    </citation>
    <scope>NUCLEOTIDE SEQUENCE [LARGE SCALE GENOMIC DNA]</scope>
    <source>
        <strain evidence="2 3">17J42-9</strain>
    </source>
</reference>
<dbReference type="InterPro" id="IPR034660">
    <property type="entry name" value="DinB/YfiT-like"/>
</dbReference>
<sequence>MTKPELQQALKERFGKLANETESIEETQFFAPIGEKWSVAENMLHLTQSAKGFNQGLAFPKEVLVRQFGKIDRPNLDYDGVVNAYLTILGTGIKASGAFVPILPENPSKTILINSFVKHHEILANYLDEWSETELDEIVIRHPVLKLMTIREIYYFMHYHIGHHHKAILKGL</sequence>
<dbReference type="SUPFAM" id="SSF109854">
    <property type="entry name" value="DinB/YfiT-like putative metalloenzymes"/>
    <property type="match status" value="1"/>
</dbReference>
<dbReference type="Gene3D" id="1.20.120.450">
    <property type="entry name" value="dinb family like domain"/>
    <property type="match status" value="1"/>
</dbReference>
<evidence type="ECO:0000259" key="1">
    <source>
        <dbReference type="Pfam" id="PF12867"/>
    </source>
</evidence>
<dbReference type="Pfam" id="PF12867">
    <property type="entry name" value="DinB_2"/>
    <property type="match status" value="1"/>
</dbReference>
<proteinExistence type="predicted"/>
<protein>
    <submittedName>
        <fullName evidence="2">DinB family protein</fullName>
    </submittedName>
</protein>
<comment type="caution">
    <text evidence="2">The sequence shown here is derived from an EMBL/GenBank/DDBJ whole genome shotgun (WGS) entry which is preliminary data.</text>
</comment>
<gene>
    <name evidence="2" type="ORF">EWM59_13105</name>
</gene>
<keyword evidence="3" id="KW-1185">Reference proteome</keyword>
<dbReference type="OrthoDB" id="954225at2"/>
<dbReference type="Proteomes" id="UP000293162">
    <property type="component" value="Unassembled WGS sequence"/>
</dbReference>
<dbReference type="AlphaFoldDB" id="A0A4Q5LZ96"/>
<dbReference type="InterPro" id="IPR024775">
    <property type="entry name" value="DinB-like"/>
</dbReference>
<name>A0A4Q5LZ96_9BACT</name>
<evidence type="ECO:0000313" key="3">
    <source>
        <dbReference type="Proteomes" id="UP000293162"/>
    </source>
</evidence>
<dbReference type="EMBL" id="SEWF01000017">
    <property type="protein sequence ID" value="RYU95184.1"/>
    <property type="molecule type" value="Genomic_DNA"/>
</dbReference>
<feature type="domain" description="DinB-like" evidence="1">
    <location>
        <begin position="23"/>
        <end position="166"/>
    </location>
</feature>